<dbReference type="EMBL" id="BMME01000001">
    <property type="protein sequence ID" value="GGK03711.1"/>
    <property type="molecule type" value="Genomic_DNA"/>
</dbReference>
<proteinExistence type="predicted"/>
<reference evidence="2" key="1">
    <citation type="journal article" date="2019" name="Int. J. Syst. Evol. Microbiol.">
        <title>The Global Catalogue of Microorganisms (GCM) 10K type strain sequencing project: providing services to taxonomists for standard genome sequencing and annotation.</title>
        <authorList>
            <consortium name="The Broad Institute Genomics Platform"/>
            <consortium name="The Broad Institute Genome Sequencing Center for Infectious Disease"/>
            <person name="Wu L."/>
            <person name="Ma J."/>
        </authorList>
    </citation>
    <scope>NUCLEOTIDE SEQUENCE [LARGE SCALE GENOMIC DNA]</scope>
    <source>
        <strain evidence="2">CGMCC 1.8985</strain>
    </source>
</reference>
<evidence type="ECO:0000313" key="2">
    <source>
        <dbReference type="Proteomes" id="UP000599009"/>
    </source>
</evidence>
<dbReference type="Pfam" id="PF11539">
    <property type="entry name" value="DUF3228"/>
    <property type="match status" value="1"/>
</dbReference>
<dbReference type="Proteomes" id="UP000599009">
    <property type="component" value="Unassembled WGS sequence"/>
</dbReference>
<organism evidence="1 2">
    <name type="scientific">Luteimonas terricola</name>
    <dbReference type="NCBI Taxonomy" id="645597"/>
    <lineage>
        <taxon>Bacteria</taxon>
        <taxon>Pseudomonadati</taxon>
        <taxon>Pseudomonadota</taxon>
        <taxon>Gammaproteobacteria</taxon>
        <taxon>Lysobacterales</taxon>
        <taxon>Lysobacteraceae</taxon>
        <taxon>Luteimonas</taxon>
    </lineage>
</organism>
<dbReference type="PANTHER" id="PTHR38666:SF2">
    <property type="entry name" value="FLAGELLAR ASSOCIATED PROTEIN"/>
    <property type="match status" value="1"/>
</dbReference>
<comment type="caution">
    <text evidence="1">The sequence shown here is derived from an EMBL/GenBank/DDBJ whole genome shotgun (WGS) entry which is preliminary data.</text>
</comment>
<evidence type="ECO:0008006" key="3">
    <source>
        <dbReference type="Google" id="ProtNLM"/>
    </source>
</evidence>
<dbReference type="PANTHER" id="PTHR38666">
    <property type="match status" value="1"/>
</dbReference>
<keyword evidence="2" id="KW-1185">Reference proteome</keyword>
<gene>
    <name evidence="1" type="ORF">GCM10011394_10840</name>
</gene>
<evidence type="ECO:0000313" key="1">
    <source>
        <dbReference type="EMBL" id="GGK03711.1"/>
    </source>
</evidence>
<name>A0ABQ2EBF3_9GAMM</name>
<sequence length="234" mass="26071">MQCGWPEVLLFGTGPHAGRMLAQVAEAQQSPFAEVLLPGKGRVSGSIRAMSIVLTDFARARVFPREPRGNTIQDCTPEAFERHLNEVPPLAVLDGYAPFCKLHVHRNWTSTRCLAVPVTNANRHLLRSDYEARTRDELPVLVRWFEGLEPPVAAYLIPILYSRGQLAKEGTRITADWGVVGCMYTAEPEETPMAPITMMRNALGVEEGGSGVQLDREAYRRSVAFWSTHANWRG</sequence>
<accession>A0ABQ2EBF3</accession>
<protein>
    <recommendedName>
        <fullName evidence="3">DUF3228 family protein</fullName>
    </recommendedName>
</protein>
<dbReference type="Gene3D" id="3.30.2310.50">
    <property type="entry name" value="Protein of unknown function (DUF3228), domain 1"/>
    <property type="match status" value="2"/>
</dbReference>
<dbReference type="InterPro" id="IPR021610">
    <property type="entry name" value="DUF3228"/>
</dbReference>